<proteinExistence type="predicted"/>
<dbReference type="HOGENOM" id="CLU_775163_0_0_1"/>
<gene>
    <name evidence="2" type="ORF">DAPPUDRAFT_339704</name>
</gene>
<accession>E9I3L7</accession>
<feature type="region of interest" description="Disordered" evidence="1">
    <location>
        <begin position="1"/>
        <end position="42"/>
    </location>
</feature>
<sequence>MPRQDSSEKGDRDRSRSRSPVKRPTEEAQSASAGPGGIGTVGNTSTELANRFVLVRAPFDNNRVIHLNGIKTVWHFCVDTFKHRWQTIVKAGSLNNWQELIQIAPNYSWDTGNLGMYMTDRLIQEIRRHVDNPTNGRNNVFVSNVKGCVMYTGLNAPFITGTTDQAATNSGVAAVSLVGKDLDKSNKVYYGNVTLDRSGGGLPVPTRLNIERQEWDTAGNLTSHSNPCDWKTFRQYRVPAIPGSLTETVGDFVSEGCDISHEWYNRIGCVSQAVQYNTTATQNVEFPPIADKMTEVDITESQGKLFEWDEKCDWLVDFQDGPFADFTRDVQISVDHASYARFPANPKATQQTIPEADE</sequence>
<dbReference type="InParanoid" id="E9I3L7"/>
<name>E9I3L7_DAPPU</name>
<dbReference type="AlphaFoldDB" id="E9I3L7"/>
<evidence type="ECO:0000313" key="3">
    <source>
        <dbReference type="Proteomes" id="UP000000305"/>
    </source>
</evidence>
<protein>
    <submittedName>
        <fullName evidence="2">Uncharacterized protein</fullName>
    </submittedName>
</protein>
<evidence type="ECO:0000313" key="2">
    <source>
        <dbReference type="EMBL" id="EFX61413.1"/>
    </source>
</evidence>
<feature type="non-terminal residue" evidence="2">
    <location>
        <position position="358"/>
    </location>
</feature>
<dbReference type="EMBL" id="GL734627">
    <property type="protein sequence ID" value="EFX61413.1"/>
    <property type="molecule type" value="Genomic_DNA"/>
</dbReference>
<keyword evidence="3" id="KW-1185">Reference proteome</keyword>
<reference evidence="2 3" key="1">
    <citation type="journal article" date="2011" name="Science">
        <title>The ecoresponsive genome of Daphnia pulex.</title>
        <authorList>
            <person name="Colbourne J.K."/>
            <person name="Pfrender M.E."/>
            <person name="Gilbert D."/>
            <person name="Thomas W.K."/>
            <person name="Tucker A."/>
            <person name="Oakley T.H."/>
            <person name="Tokishita S."/>
            <person name="Aerts A."/>
            <person name="Arnold G.J."/>
            <person name="Basu M.K."/>
            <person name="Bauer D.J."/>
            <person name="Caceres C.E."/>
            <person name="Carmel L."/>
            <person name="Casola C."/>
            <person name="Choi J.H."/>
            <person name="Detter J.C."/>
            <person name="Dong Q."/>
            <person name="Dusheyko S."/>
            <person name="Eads B.D."/>
            <person name="Frohlich T."/>
            <person name="Geiler-Samerotte K.A."/>
            <person name="Gerlach D."/>
            <person name="Hatcher P."/>
            <person name="Jogdeo S."/>
            <person name="Krijgsveld J."/>
            <person name="Kriventseva E.V."/>
            <person name="Kultz D."/>
            <person name="Laforsch C."/>
            <person name="Lindquist E."/>
            <person name="Lopez J."/>
            <person name="Manak J.R."/>
            <person name="Muller J."/>
            <person name="Pangilinan J."/>
            <person name="Patwardhan R.P."/>
            <person name="Pitluck S."/>
            <person name="Pritham E.J."/>
            <person name="Rechtsteiner A."/>
            <person name="Rho M."/>
            <person name="Rogozin I.B."/>
            <person name="Sakarya O."/>
            <person name="Salamov A."/>
            <person name="Schaack S."/>
            <person name="Shapiro H."/>
            <person name="Shiga Y."/>
            <person name="Skalitzky C."/>
            <person name="Smith Z."/>
            <person name="Souvorov A."/>
            <person name="Sung W."/>
            <person name="Tang Z."/>
            <person name="Tsuchiya D."/>
            <person name="Tu H."/>
            <person name="Vos H."/>
            <person name="Wang M."/>
            <person name="Wolf Y.I."/>
            <person name="Yamagata H."/>
            <person name="Yamada T."/>
            <person name="Ye Y."/>
            <person name="Shaw J.R."/>
            <person name="Andrews J."/>
            <person name="Crease T.J."/>
            <person name="Tang H."/>
            <person name="Lucas S.M."/>
            <person name="Robertson H.M."/>
            <person name="Bork P."/>
            <person name="Koonin E.V."/>
            <person name="Zdobnov E.M."/>
            <person name="Grigoriev I.V."/>
            <person name="Lynch M."/>
            <person name="Boore J.L."/>
        </authorList>
    </citation>
    <scope>NUCLEOTIDE SEQUENCE [LARGE SCALE GENOMIC DNA]</scope>
</reference>
<feature type="compositionally biased region" description="Basic and acidic residues" evidence="1">
    <location>
        <begin position="1"/>
        <end position="16"/>
    </location>
</feature>
<dbReference type="Proteomes" id="UP000000305">
    <property type="component" value="Unassembled WGS sequence"/>
</dbReference>
<organism evidence="2 3">
    <name type="scientific">Daphnia pulex</name>
    <name type="common">Water flea</name>
    <dbReference type="NCBI Taxonomy" id="6669"/>
    <lineage>
        <taxon>Eukaryota</taxon>
        <taxon>Metazoa</taxon>
        <taxon>Ecdysozoa</taxon>
        <taxon>Arthropoda</taxon>
        <taxon>Crustacea</taxon>
        <taxon>Branchiopoda</taxon>
        <taxon>Diplostraca</taxon>
        <taxon>Cladocera</taxon>
        <taxon>Anomopoda</taxon>
        <taxon>Daphniidae</taxon>
        <taxon>Daphnia</taxon>
    </lineage>
</organism>
<evidence type="ECO:0000256" key="1">
    <source>
        <dbReference type="SAM" id="MobiDB-lite"/>
    </source>
</evidence>
<dbReference type="KEGG" id="dpx:DAPPUDRAFT_339704"/>